<feature type="domain" description="Beta-lactamase-related" evidence="1">
    <location>
        <begin position="25"/>
        <end position="404"/>
    </location>
</feature>
<protein>
    <submittedName>
        <fullName evidence="2">Unannotated protein</fullName>
    </submittedName>
</protein>
<sequence>MSAPFELPRAEPGDAGFDPARLARIDRHLDAYVHDGRLAGYQLAVARGGSLVHTALGGHRDREQGLPVTEDTIWRIYSMTKPITAVAALALWEEGRFELKDPVSRFLPEFARPMVWRSGSVTNPVLDPATEPMQLWHLMTHTAGLTYGFMFAHPVDELYRRGGFEWGVPPGADLAALCERLAELPLLFQPGSEWNYSMGLDVLGRVIEVVTGEPLDVALRRLVLDPLGMHDTGFHVPEADHDRLAMLYGAAPGSGLAVRLEGAATAATRPPAALLGGGGLVSTTADYLRFAEMLRRRGELDGVRILSPRTVAYAASNHLPGNADLTAFGRPLFSETTFDGVGFGLVGSVTIDPVTAKVPGSVGDTGWGGAASTTFWVDPVEDLSVVFMTQLLPSSTHPIRSELKQLVHQALVD</sequence>
<dbReference type="InterPro" id="IPR050789">
    <property type="entry name" value="Diverse_Enzym_Activities"/>
</dbReference>
<proteinExistence type="predicted"/>
<gene>
    <name evidence="2" type="ORF">UFOPK1493_04393</name>
</gene>
<dbReference type="Pfam" id="PF00144">
    <property type="entry name" value="Beta-lactamase"/>
    <property type="match status" value="1"/>
</dbReference>
<dbReference type="Gene3D" id="3.40.710.10">
    <property type="entry name" value="DD-peptidase/beta-lactamase superfamily"/>
    <property type="match status" value="1"/>
</dbReference>
<dbReference type="PANTHER" id="PTHR43283:SF3">
    <property type="entry name" value="BETA-LACTAMASE FAMILY PROTEIN (AFU_ORTHOLOGUE AFUA_5G07500)"/>
    <property type="match status" value="1"/>
</dbReference>
<dbReference type="PANTHER" id="PTHR43283">
    <property type="entry name" value="BETA-LACTAMASE-RELATED"/>
    <property type="match status" value="1"/>
</dbReference>
<dbReference type="EMBL" id="CAEZSR010000341">
    <property type="protein sequence ID" value="CAB4602102.1"/>
    <property type="molecule type" value="Genomic_DNA"/>
</dbReference>
<dbReference type="InterPro" id="IPR012338">
    <property type="entry name" value="Beta-lactam/transpept-like"/>
</dbReference>
<name>A0A6J6GL84_9ZZZZ</name>
<organism evidence="2">
    <name type="scientific">freshwater metagenome</name>
    <dbReference type="NCBI Taxonomy" id="449393"/>
    <lineage>
        <taxon>unclassified sequences</taxon>
        <taxon>metagenomes</taxon>
        <taxon>ecological metagenomes</taxon>
    </lineage>
</organism>
<dbReference type="AlphaFoldDB" id="A0A6J6GL84"/>
<accession>A0A6J6GL84</accession>
<evidence type="ECO:0000259" key="1">
    <source>
        <dbReference type="Pfam" id="PF00144"/>
    </source>
</evidence>
<dbReference type="SUPFAM" id="SSF56601">
    <property type="entry name" value="beta-lactamase/transpeptidase-like"/>
    <property type="match status" value="1"/>
</dbReference>
<evidence type="ECO:0000313" key="2">
    <source>
        <dbReference type="EMBL" id="CAB4602102.1"/>
    </source>
</evidence>
<dbReference type="InterPro" id="IPR001466">
    <property type="entry name" value="Beta-lactam-related"/>
</dbReference>
<reference evidence="2" key="1">
    <citation type="submission" date="2020-05" db="EMBL/GenBank/DDBJ databases">
        <authorList>
            <person name="Chiriac C."/>
            <person name="Salcher M."/>
            <person name="Ghai R."/>
            <person name="Kavagutti S V."/>
        </authorList>
    </citation>
    <scope>NUCLEOTIDE SEQUENCE</scope>
</reference>